<dbReference type="AlphaFoldDB" id="A0AAJ5WA93"/>
<dbReference type="GO" id="GO:0005524">
    <property type="term" value="F:ATP binding"/>
    <property type="evidence" value="ECO:0007669"/>
    <property type="project" value="UniProtKB-KW"/>
</dbReference>
<dbReference type="Pfam" id="PF01078">
    <property type="entry name" value="Mg_chelatase"/>
    <property type="match status" value="1"/>
</dbReference>
<dbReference type="InterPro" id="IPR000523">
    <property type="entry name" value="Mg_chelatse_chII-like_cat_dom"/>
</dbReference>
<feature type="domain" description="Magnesium chelatase ChlI-like catalytic" evidence="1">
    <location>
        <begin position="19"/>
        <end position="41"/>
    </location>
</feature>
<proteinExistence type="predicted"/>
<evidence type="ECO:0000313" key="3">
    <source>
        <dbReference type="Proteomes" id="UP001214530"/>
    </source>
</evidence>
<keyword evidence="2" id="KW-0547">Nucleotide-binding</keyword>
<dbReference type="EMBL" id="CP119313">
    <property type="protein sequence ID" value="WEK20203.1"/>
    <property type="molecule type" value="Genomic_DNA"/>
</dbReference>
<name>A0AAJ5WA93_9SPHI</name>
<organism evidence="2 3">
    <name type="scientific">Candidatus Pedobacter colombiensis</name>
    <dbReference type="NCBI Taxonomy" id="3121371"/>
    <lineage>
        <taxon>Bacteria</taxon>
        <taxon>Pseudomonadati</taxon>
        <taxon>Bacteroidota</taxon>
        <taxon>Sphingobacteriia</taxon>
        <taxon>Sphingobacteriales</taxon>
        <taxon>Sphingobacteriaceae</taxon>
        <taxon>Pedobacter</taxon>
    </lineage>
</organism>
<sequence length="54" mass="6226">MSEKKERLLTCPLPLGYSQQLLVTTRPFRAPHHSVSDMALVRNIPGSQWYFIVI</sequence>
<keyword evidence="2" id="KW-0067">ATP-binding</keyword>
<reference evidence="2" key="1">
    <citation type="submission" date="2023-03" db="EMBL/GenBank/DDBJ databases">
        <title>Andean soil-derived lignocellulolytic bacterial consortium as a source of novel taxa and putative plastic-active enzymes.</title>
        <authorList>
            <person name="Diaz-Garcia L."/>
            <person name="Chuvochina M."/>
            <person name="Feuerriegel G."/>
            <person name="Bunk B."/>
            <person name="Sproer C."/>
            <person name="Streit W.R."/>
            <person name="Rodriguez L.M."/>
            <person name="Overmann J."/>
            <person name="Jimenez D.J."/>
        </authorList>
    </citation>
    <scope>NUCLEOTIDE SEQUENCE</scope>
    <source>
        <strain evidence="2">MAG 3858</strain>
    </source>
</reference>
<dbReference type="Proteomes" id="UP001214530">
    <property type="component" value="Chromosome"/>
</dbReference>
<gene>
    <name evidence="2" type="ORF">P0Y49_03440</name>
</gene>
<evidence type="ECO:0000259" key="1">
    <source>
        <dbReference type="Pfam" id="PF01078"/>
    </source>
</evidence>
<accession>A0AAJ5WA93</accession>
<protein>
    <submittedName>
        <fullName evidence="2">ATP-binding protein</fullName>
    </submittedName>
</protein>
<evidence type="ECO:0000313" key="2">
    <source>
        <dbReference type="EMBL" id="WEK20203.1"/>
    </source>
</evidence>